<dbReference type="CDD" id="cd09993">
    <property type="entry name" value="HDAC_classIV"/>
    <property type="match status" value="1"/>
</dbReference>
<keyword evidence="8" id="KW-0804">Transcription</keyword>
<dbReference type="PANTHER" id="PTHR10625">
    <property type="entry name" value="HISTONE DEACETYLASE HDAC1-RELATED"/>
    <property type="match status" value="1"/>
</dbReference>
<evidence type="ECO:0000256" key="1">
    <source>
        <dbReference type="ARBA" id="ARBA00004123"/>
    </source>
</evidence>
<evidence type="ECO:0000256" key="10">
    <source>
        <dbReference type="ARBA" id="ARBA00048287"/>
    </source>
</evidence>
<evidence type="ECO:0000259" key="14">
    <source>
        <dbReference type="Pfam" id="PF00850"/>
    </source>
</evidence>
<dbReference type="Gene3D" id="3.40.800.20">
    <property type="entry name" value="Histone deacetylase domain"/>
    <property type="match status" value="1"/>
</dbReference>
<dbReference type="OrthoDB" id="437693at2759"/>
<evidence type="ECO:0000256" key="12">
    <source>
        <dbReference type="ARBA" id="ARBA00065154"/>
    </source>
</evidence>
<evidence type="ECO:0000256" key="7">
    <source>
        <dbReference type="ARBA" id="ARBA00023015"/>
    </source>
</evidence>
<dbReference type="AlphaFoldDB" id="A0A6G0TRH2"/>
<organism evidence="15 16">
    <name type="scientific">Aphis glycines</name>
    <name type="common">Soybean aphid</name>
    <dbReference type="NCBI Taxonomy" id="307491"/>
    <lineage>
        <taxon>Eukaryota</taxon>
        <taxon>Metazoa</taxon>
        <taxon>Ecdysozoa</taxon>
        <taxon>Arthropoda</taxon>
        <taxon>Hexapoda</taxon>
        <taxon>Insecta</taxon>
        <taxon>Pterygota</taxon>
        <taxon>Neoptera</taxon>
        <taxon>Paraneoptera</taxon>
        <taxon>Hemiptera</taxon>
        <taxon>Sternorrhyncha</taxon>
        <taxon>Aphidomorpha</taxon>
        <taxon>Aphidoidea</taxon>
        <taxon>Aphididae</taxon>
        <taxon>Aphidini</taxon>
        <taxon>Aphis</taxon>
        <taxon>Aphis</taxon>
    </lineage>
</organism>
<keyword evidence="16" id="KW-1185">Reference proteome</keyword>
<dbReference type="Pfam" id="PF00850">
    <property type="entry name" value="Hist_deacetyl"/>
    <property type="match status" value="1"/>
</dbReference>
<keyword evidence="5" id="KW-0378">Hydrolase</keyword>
<dbReference type="EMBL" id="VYZN01000023">
    <property type="protein sequence ID" value="KAE9536514.1"/>
    <property type="molecule type" value="Genomic_DNA"/>
</dbReference>
<dbReference type="InterPro" id="IPR037138">
    <property type="entry name" value="His_deacetylse_dom_sf"/>
</dbReference>
<evidence type="ECO:0000256" key="5">
    <source>
        <dbReference type="ARBA" id="ARBA00022801"/>
    </source>
</evidence>
<keyword evidence="7" id="KW-0805">Transcription regulation</keyword>
<sequence>MAEKKPKECWPIVYRKEYNVTFFGLEHLHPFDSKKWAHIYKILKNTLGLNQSNIYVPDEITEDELLTIHSDKYLKSLKWSYVAARISEIPVVILFPNYLVQRQYLRPIRFQVGGTRLAGKIARKEGVAINLGGGFHHSSKDRGGGFCPYADISLVVNDALQENDCKLVMIIDLDAHQGNGYERDFIGNSKVFIIDVFNKNIYPKDTYAETAISKAVKLDYFIQDYEYLTSVESALIESFVKVKPDFIIYNAGTDILKGDKLGLLSITPEASNSQILVKGVIQRDEMVFKLAQQNNIPLVMLTSGGYHKSTANIIAASLQNLVQQGLVKPSQVE</sequence>
<dbReference type="GO" id="GO:0040029">
    <property type="term" value="P:epigenetic regulation of gene expression"/>
    <property type="evidence" value="ECO:0007669"/>
    <property type="project" value="TreeGrafter"/>
</dbReference>
<evidence type="ECO:0000256" key="3">
    <source>
        <dbReference type="ARBA" id="ARBA00012111"/>
    </source>
</evidence>
<dbReference type="InterPro" id="IPR023696">
    <property type="entry name" value="Ureohydrolase_dom_sf"/>
</dbReference>
<name>A0A6G0TRH2_APHGL</name>
<keyword evidence="9" id="KW-0539">Nucleus</keyword>
<comment type="catalytic activity">
    <reaction evidence="10">
        <text>N(6)-acetyl-L-lysyl-[histone] + H2O = L-lysyl-[histone] + acetate</text>
        <dbReference type="Rhea" id="RHEA:58196"/>
        <dbReference type="Rhea" id="RHEA-COMP:9845"/>
        <dbReference type="Rhea" id="RHEA-COMP:11338"/>
        <dbReference type="ChEBI" id="CHEBI:15377"/>
        <dbReference type="ChEBI" id="CHEBI:29969"/>
        <dbReference type="ChEBI" id="CHEBI:30089"/>
        <dbReference type="ChEBI" id="CHEBI:61930"/>
        <dbReference type="EC" id="3.5.1.98"/>
    </reaction>
</comment>
<dbReference type="SUPFAM" id="SSF52768">
    <property type="entry name" value="Arginase/deacetylase"/>
    <property type="match status" value="1"/>
</dbReference>
<dbReference type="PANTHER" id="PTHR10625:SF23">
    <property type="entry name" value="HISTONE DEACETYLASE 11"/>
    <property type="match status" value="1"/>
</dbReference>
<evidence type="ECO:0000256" key="13">
    <source>
        <dbReference type="ARBA" id="ARBA00072450"/>
    </source>
</evidence>
<dbReference type="InterPro" id="IPR000286">
    <property type="entry name" value="HDACs"/>
</dbReference>
<comment type="function">
    <text evidence="11">Responsible for the deacetylation of lysine residues on the N-terminal part of the core histones (H2A, H2B, H3 and H4). Histone deacetylation gives a tag for epigenetic repression and plays an important role in transcriptional regulation, cell cycle progression and developmental events. Histone deacetylases act via the formation of large multiprotein complexes.</text>
</comment>
<keyword evidence="6" id="KW-0156">Chromatin regulator</keyword>
<evidence type="ECO:0000256" key="2">
    <source>
        <dbReference type="ARBA" id="ARBA00005947"/>
    </source>
</evidence>
<reference evidence="15 16" key="1">
    <citation type="submission" date="2019-08" db="EMBL/GenBank/DDBJ databases">
        <title>The genome of the soybean aphid Biotype 1, its phylome, world population structure and adaptation to the North American continent.</title>
        <authorList>
            <person name="Giordano R."/>
            <person name="Donthu R.K."/>
            <person name="Hernandez A.G."/>
            <person name="Wright C.L."/>
            <person name="Zimin A.V."/>
        </authorList>
    </citation>
    <scope>NUCLEOTIDE SEQUENCE [LARGE SCALE GENOMIC DNA]</scope>
    <source>
        <tissue evidence="15">Whole aphids</tissue>
    </source>
</reference>
<dbReference type="GO" id="GO:0000118">
    <property type="term" value="C:histone deacetylase complex"/>
    <property type="evidence" value="ECO:0007669"/>
    <property type="project" value="UniProtKB-ARBA"/>
</dbReference>
<dbReference type="InterPro" id="IPR023801">
    <property type="entry name" value="His_deacetylse_dom"/>
</dbReference>
<comment type="subunit">
    <text evidence="12">Interacts with HDAC6.</text>
</comment>
<evidence type="ECO:0000313" key="15">
    <source>
        <dbReference type="EMBL" id="KAE9536514.1"/>
    </source>
</evidence>
<evidence type="ECO:0000313" key="16">
    <source>
        <dbReference type="Proteomes" id="UP000475862"/>
    </source>
</evidence>
<comment type="caution">
    <text evidence="15">The sequence shown here is derived from an EMBL/GenBank/DDBJ whole genome shotgun (WGS) entry which is preliminary data.</text>
</comment>
<dbReference type="InterPro" id="IPR044150">
    <property type="entry name" value="HDAC_classIV"/>
</dbReference>
<comment type="similarity">
    <text evidence="2">Belongs to the histone deacetylase family.</text>
</comment>
<evidence type="ECO:0000256" key="9">
    <source>
        <dbReference type="ARBA" id="ARBA00023242"/>
    </source>
</evidence>
<dbReference type="Proteomes" id="UP000475862">
    <property type="component" value="Unassembled WGS sequence"/>
</dbReference>
<accession>A0A6G0TRH2</accession>
<evidence type="ECO:0000256" key="11">
    <source>
        <dbReference type="ARBA" id="ARBA00059784"/>
    </source>
</evidence>
<dbReference type="FunFam" id="3.40.800.20:FF:000009">
    <property type="entry name" value="Histone deacetylase 11"/>
    <property type="match status" value="1"/>
</dbReference>
<gene>
    <name evidence="15" type="ORF">AGLY_007303</name>
</gene>
<evidence type="ECO:0000256" key="4">
    <source>
        <dbReference type="ARBA" id="ARBA00022491"/>
    </source>
</evidence>
<evidence type="ECO:0000256" key="8">
    <source>
        <dbReference type="ARBA" id="ARBA00023163"/>
    </source>
</evidence>
<dbReference type="GO" id="GO:0141221">
    <property type="term" value="F:histone deacetylase activity, hydrolytic mechanism"/>
    <property type="evidence" value="ECO:0007669"/>
    <property type="project" value="UniProtKB-EC"/>
</dbReference>
<dbReference type="EC" id="3.5.1.98" evidence="3"/>
<evidence type="ECO:0000256" key="6">
    <source>
        <dbReference type="ARBA" id="ARBA00022853"/>
    </source>
</evidence>
<protein>
    <recommendedName>
        <fullName evidence="13">Histone deacetylase 11</fullName>
        <ecNumber evidence="3">3.5.1.98</ecNumber>
    </recommendedName>
</protein>
<proteinExistence type="inferred from homology"/>
<keyword evidence="4" id="KW-0678">Repressor</keyword>
<dbReference type="PRINTS" id="PR01270">
    <property type="entry name" value="HDASUPER"/>
</dbReference>
<comment type="subcellular location">
    <subcellularLocation>
        <location evidence="1">Nucleus</location>
    </subcellularLocation>
</comment>
<feature type="domain" description="Histone deacetylase" evidence="14">
    <location>
        <begin position="29"/>
        <end position="316"/>
    </location>
</feature>